<dbReference type="InterPro" id="IPR029016">
    <property type="entry name" value="GAF-like_dom_sf"/>
</dbReference>
<evidence type="ECO:0000259" key="7">
    <source>
        <dbReference type="PROSITE" id="PS51078"/>
    </source>
</evidence>
<dbReference type="GO" id="GO:0003700">
    <property type="term" value="F:DNA-binding transcription factor activity"/>
    <property type="evidence" value="ECO:0007669"/>
    <property type="project" value="TreeGrafter"/>
</dbReference>
<dbReference type="PROSITE" id="PS51077">
    <property type="entry name" value="HTH_ICLR"/>
    <property type="match status" value="1"/>
</dbReference>
<dbReference type="PANTHER" id="PTHR30136">
    <property type="entry name" value="HELIX-TURN-HELIX TRANSCRIPTIONAL REGULATOR, ICLR FAMILY"/>
    <property type="match status" value="1"/>
</dbReference>
<dbReference type="Gene3D" id="1.10.10.10">
    <property type="entry name" value="Winged helix-like DNA-binding domain superfamily/Winged helix DNA-binding domain"/>
    <property type="match status" value="1"/>
</dbReference>
<evidence type="ECO:0000313" key="9">
    <source>
        <dbReference type="Proteomes" id="UP000315753"/>
    </source>
</evidence>
<dbReference type="OrthoDB" id="9791752at2"/>
<dbReference type="InterPro" id="IPR005471">
    <property type="entry name" value="Tscrpt_reg_IclR_N"/>
</dbReference>
<dbReference type="PANTHER" id="PTHR30136:SF35">
    <property type="entry name" value="HTH-TYPE TRANSCRIPTIONAL REGULATOR RV1719"/>
    <property type="match status" value="1"/>
</dbReference>
<dbReference type="EMBL" id="VIGD01000010">
    <property type="protein sequence ID" value="TQE90651.1"/>
    <property type="molecule type" value="Genomic_DNA"/>
</dbReference>
<sequence>MKHALDEKYFVQSVKNAMRILKLFNKRRQELSVTEISQFIGLPKSTVHRLLKELVREGFLLQNPGNAKYQLGYSILGLGGIVKFHIEEFGDARPLLRQFVKEFNLPVHICVLEQHKVTYLMRETGTDSMNLITKTGRQNDIHCTAEGLVILAYKNQQIIDYVLSKPLKPYTPYTITDAETLRKELLKIRSRGFAILKDAYAEGYSSYAAPIRDYTGEIFASLAVISKNDRIPSLMEENLITAVQKTAKQISEIFGYYD</sequence>
<organism evidence="8 9">
    <name type="scientific">Ureibacillus terrenus</name>
    <dbReference type="NCBI Taxonomy" id="118246"/>
    <lineage>
        <taxon>Bacteria</taxon>
        <taxon>Bacillati</taxon>
        <taxon>Bacillota</taxon>
        <taxon>Bacilli</taxon>
        <taxon>Bacillales</taxon>
        <taxon>Caryophanaceae</taxon>
        <taxon>Ureibacillus</taxon>
    </lineage>
</organism>
<dbReference type="GO" id="GO:0045892">
    <property type="term" value="P:negative regulation of DNA-templated transcription"/>
    <property type="evidence" value="ECO:0007669"/>
    <property type="project" value="TreeGrafter"/>
</dbReference>
<evidence type="ECO:0000256" key="3">
    <source>
        <dbReference type="ARBA" id="ARBA00023163"/>
    </source>
</evidence>
<dbReference type="FunFam" id="1.10.10.10:FF:000056">
    <property type="entry name" value="IclR family transcriptional regulator"/>
    <property type="match status" value="1"/>
</dbReference>
<dbReference type="Pfam" id="PF01614">
    <property type="entry name" value="IclR_C"/>
    <property type="match status" value="1"/>
</dbReference>
<dbReference type="InterPro" id="IPR014757">
    <property type="entry name" value="Tscrpt_reg_IclR_C"/>
</dbReference>
<comment type="caution">
    <text evidence="8">The sequence shown here is derived from an EMBL/GenBank/DDBJ whole genome shotgun (WGS) entry which is preliminary data.</text>
</comment>
<evidence type="ECO:0000256" key="1">
    <source>
        <dbReference type="ARBA" id="ARBA00023015"/>
    </source>
</evidence>
<feature type="domain" description="IclR-ED" evidence="7">
    <location>
        <begin position="74"/>
        <end position="256"/>
    </location>
</feature>
<evidence type="ECO:0000256" key="2">
    <source>
        <dbReference type="ARBA" id="ARBA00023125"/>
    </source>
</evidence>
<keyword evidence="9" id="KW-1185">Reference proteome</keyword>
<dbReference type="InterPro" id="IPR036388">
    <property type="entry name" value="WH-like_DNA-bd_sf"/>
</dbReference>
<dbReference type="InterPro" id="IPR011991">
    <property type="entry name" value="ArsR-like_HTH"/>
</dbReference>
<evidence type="ECO:0000259" key="6">
    <source>
        <dbReference type="PROSITE" id="PS51077"/>
    </source>
</evidence>
<dbReference type="InterPro" id="IPR036390">
    <property type="entry name" value="WH_DNA-bd_sf"/>
</dbReference>
<keyword evidence="1" id="KW-0805">Transcription regulation</keyword>
<evidence type="ECO:0000313" key="8">
    <source>
        <dbReference type="EMBL" id="TQE90651.1"/>
    </source>
</evidence>
<dbReference type="SUPFAM" id="SSF46785">
    <property type="entry name" value="Winged helix' DNA-binding domain"/>
    <property type="match status" value="1"/>
</dbReference>
<evidence type="ECO:0000256" key="4">
    <source>
        <dbReference type="ARBA" id="ARBA00058938"/>
    </source>
</evidence>
<name>A0A540V1Q7_9BACL</name>
<accession>A0A540V1Q7</accession>
<keyword evidence="2" id="KW-0238">DNA-binding</keyword>
<protein>
    <recommendedName>
        <fullName evidence="5">Glycerol operon regulatory protein</fullName>
    </recommendedName>
</protein>
<dbReference type="SUPFAM" id="SSF55781">
    <property type="entry name" value="GAF domain-like"/>
    <property type="match status" value="1"/>
</dbReference>
<feature type="domain" description="HTH iclR-type" evidence="6">
    <location>
        <begin position="11"/>
        <end position="73"/>
    </location>
</feature>
<comment type="function">
    <text evidence="4">May be an activator protein for the gylABX operon.</text>
</comment>
<dbReference type="AlphaFoldDB" id="A0A540V1Q7"/>
<dbReference type="Proteomes" id="UP000315753">
    <property type="component" value="Unassembled WGS sequence"/>
</dbReference>
<dbReference type="InterPro" id="IPR050707">
    <property type="entry name" value="HTH_MetabolicPath_Reg"/>
</dbReference>
<gene>
    <name evidence="8" type="ORF">FKZ59_09095</name>
</gene>
<proteinExistence type="predicted"/>
<dbReference type="Gene3D" id="3.30.450.40">
    <property type="match status" value="1"/>
</dbReference>
<dbReference type="SMART" id="SM00346">
    <property type="entry name" value="HTH_ICLR"/>
    <property type="match status" value="1"/>
</dbReference>
<reference evidence="8 9" key="1">
    <citation type="submission" date="2019-06" db="EMBL/GenBank/DDBJ databases">
        <title>Genome sequence of Ureibacillus terrenus.</title>
        <authorList>
            <person name="Maclea K.S."/>
            <person name="Simoes M."/>
        </authorList>
    </citation>
    <scope>NUCLEOTIDE SEQUENCE [LARGE SCALE GENOMIC DNA]</scope>
    <source>
        <strain evidence="8 9">ATCC BAA-384</strain>
    </source>
</reference>
<dbReference type="GO" id="GO:0003677">
    <property type="term" value="F:DNA binding"/>
    <property type="evidence" value="ECO:0007669"/>
    <property type="project" value="UniProtKB-KW"/>
</dbReference>
<dbReference type="PROSITE" id="PS51078">
    <property type="entry name" value="ICLR_ED"/>
    <property type="match status" value="1"/>
</dbReference>
<evidence type="ECO:0000256" key="5">
    <source>
        <dbReference type="ARBA" id="ARBA00070406"/>
    </source>
</evidence>
<keyword evidence="3" id="KW-0804">Transcription</keyword>
<dbReference type="Pfam" id="PF09339">
    <property type="entry name" value="HTH_IclR"/>
    <property type="match status" value="1"/>
</dbReference>
<dbReference type="RefSeq" id="WP_141602444.1">
    <property type="nucleotide sequence ID" value="NZ_JARMSB010000021.1"/>
</dbReference>
<dbReference type="CDD" id="cd00090">
    <property type="entry name" value="HTH_ARSR"/>
    <property type="match status" value="1"/>
</dbReference>